<protein>
    <recommendedName>
        <fullName evidence="2">DUF7708 domain-containing protein</fullName>
    </recommendedName>
</protein>
<keyword evidence="1" id="KW-0175">Coiled coil</keyword>
<gene>
    <name evidence="3" type="ORF">DDE83_006297</name>
</gene>
<dbReference type="Pfam" id="PF24809">
    <property type="entry name" value="DUF7708"/>
    <property type="match status" value="1"/>
</dbReference>
<dbReference type="AlphaFoldDB" id="A0A364MZ90"/>
<proteinExistence type="predicted"/>
<name>A0A364MZ90_STELY</name>
<evidence type="ECO:0000256" key="1">
    <source>
        <dbReference type="SAM" id="Coils"/>
    </source>
</evidence>
<dbReference type="Proteomes" id="UP000249619">
    <property type="component" value="Unassembled WGS sequence"/>
</dbReference>
<evidence type="ECO:0000259" key="2">
    <source>
        <dbReference type="Pfam" id="PF24809"/>
    </source>
</evidence>
<organism evidence="3 4">
    <name type="scientific">Stemphylium lycopersici</name>
    <name type="common">Tomato gray leaf spot disease fungus</name>
    <name type="synonym">Thyrospora lycopersici</name>
    <dbReference type="NCBI Taxonomy" id="183478"/>
    <lineage>
        <taxon>Eukaryota</taxon>
        <taxon>Fungi</taxon>
        <taxon>Dikarya</taxon>
        <taxon>Ascomycota</taxon>
        <taxon>Pezizomycotina</taxon>
        <taxon>Dothideomycetes</taxon>
        <taxon>Pleosporomycetidae</taxon>
        <taxon>Pleosporales</taxon>
        <taxon>Pleosporineae</taxon>
        <taxon>Pleosporaceae</taxon>
        <taxon>Stemphylium</taxon>
    </lineage>
</organism>
<sequence>MSALVVRDAHSSWYMPTPGRENRNIAREAYQNAVKKLEDELHVSLDASSSSAPSASTKDVLAVVETARMKYEEKSKEHTGMQKSLERLSSRILYYSKVLDTLAQHHPEYVALAWGALKLVLTGIINRANLVQKLSQALIAIGDVLPRLDLSAELYQTEYMEAALSRLYAYIMLFFRLCVRWYNRSPLGRLWSAITTPFELDYQELVEQIQHCSQAVDDLANAGARAEIRHVRTLADLQHTQLREHGVKLSQILERQKKADELLAQVMQIATSHKTITERMGEDVRGISQGVYRIEFHHVIQFFAPTILPETVLSKVQSLVRRNPTPSLPSTADLKMRNTIRKWALSNASSFLIVQVSLRAQRQAKELAMDVIENFKSGTRCVFWSVALPSTSPSACSMNEVFKSIIFQILQYSGDMFSSFAEQLNLYKISGTHTESEWVDLLCLLFSKLPKTSLIIETETLHKTYRHEPDWAKCFCGYLQSIVDRSAAAGNELKLLLIVYGNTFQIAPNESGAVNIVVASLRPPTPVPPRFQRRVRRSGLMSQGWKLQRPKLQI</sequence>
<accession>A0A364MZ90</accession>
<reference evidence="4" key="1">
    <citation type="submission" date="2018-05" db="EMBL/GenBank/DDBJ databases">
        <title>Draft genome sequence of Stemphylium lycopersici strain CIDEFI 213.</title>
        <authorList>
            <person name="Medina R."/>
            <person name="Franco M.E.E."/>
            <person name="Lucentini C.G."/>
            <person name="Saparrat M.C.N."/>
            <person name="Balatti P.A."/>
        </authorList>
    </citation>
    <scope>NUCLEOTIDE SEQUENCE [LARGE SCALE GENOMIC DNA]</scope>
    <source>
        <strain evidence="4">CIDEFI 213</strain>
    </source>
</reference>
<dbReference type="EMBL" id="QGDH01000095">
    <property type="protein sequence ID" value="RAR07808.1"/>
    <property type="molecule type" value="Genomic_DNA"/>
</dbReference>
<evidence type="ECO:0000313" key="3">
    <source>
        <dbReference type="EMBL" id="RAR07808.1"/>
    </source>
</evidence>
<comment type="caution">
    <text evidence="3">The sequence shown here is derived from an EMBL/GenBank/DDBJ whole genome shotgun (WGS) entry which is preliminary data.</text>
</comment>
<evidence type="ECO:0000313" key="4">
    <source>
        <dbReference type="Proteomes" id="UP000249619"/>
    </source>
</evidence>
<feature type="coiled-coil region" evidence="1">
    <location>
        <begin position="20"/>
        <end position="47"/>
    </location>
</feature>
<feature type="domain" description="DUF7708" evidence="2">
    <location>
        <begin position="84"/>
        <end position="228"/>
    </location>
</feature>
<keyword evidence="4" id="KW-1185">Reference proteome</keyword>
<dbReference type="InterPro" id="IPR056125">
    <property type="entry name" value="DUF7708"/>
</dbReference>